<dbReference type="AlphaFoldDB" id="A0A397RZZ1"/>
<dbReference type="Gene3D" id="3.30.1330.30">
    <property type="match status" value="1"/>
</dbReference>
<dbReference type="GO" id="GO:0005840">
    <property type="term" value="C:ribosome"/>
    <property type="evidence" value="ECO:0007669"/>
    <property type="project" value="UniProtKB-KW"/>
</dbReference>
<dbReference type="InParanoid" id="A0A397RZZ1"/>
<dbReference type="FunCoup" id="A0A397RZZ1">
    <property type="interactions" value="35"/>
</dbReference>
<dbReference type="Proteomes" id="UP000266506">
    <property type="component" value="Unassembled WGS sequence"/>
</dbReference>
<dbReference type="RefSeq" id="WP_119015744.1">
    <property type="nucleotide sequence ID" value="NZ_QXEV01000004.1"/>
</dbReference>
<dbReference type="Pfam" id="PF01248">
    <property type="entry name" value="Ribosomal_L7Ae"/>
    <property type="match status" value="1"/>
</dbReference>
<dbReference type="EMBL" id="QXEV01000004">
    <property type="protein sequence ID" value="RIA77999.1"/>
    <property type="molecule type" value="Genomic_DNA"/>
</dbReference>
<organism evidence="2 3">
    <name type="scientific">Anaeroplasma bactoclasticum</name>
    <dbReference type="NCBI Taxonomy" id="2088"/>
    <lineage>
        <taxon>Bacteria</taxon>
        <taxon>Bacillati</taxon>
        <taxon>Mycoplasmatota</taxon>
        <taxon>Mollicutes</taxon>
        <taxon>Anaeroplasmatales</taxon>
        <taxon>Anaeroplasmataceae</taxon>
        <taxon>Anaeroplasma</taxon>
    </lineage>
</organism>
<feature type="domain" description="Ribosomal protein eL8/eL30/eS12/Gadd45" evidence="1">
    <location>
        <begin position="3"/>
        <end position="92"/>
    </location>
</feature>
<dbReference type="SUPFAM" id="SSF55315">
    <property type="entry name" value="L30e-like"/>
    <property type="match status" value="1"/>
</dbReference>
<reference evidence="2 3" key="1">
    <citation type="submission" date="2018-08" db="EMBL/GenBank/DDBJ databases">
        <title>Genomic Encyclopedia of Archaeal and Bacterial Type Strains, Phase II (KMG-II): from individual species to whole genera.</title>
        <authorList>
            <person name="Goeker M."/>
        </authorList>
    </citation>
    <scope>NUCLEOTIDE SEQUENCE [LARGE SCALE GENOMIC DNA]</scope>
    <source>
        <strain evidence="2 3">ATCC 27112</strain>
    </source>
</reference>
<name>A0A397RZZ1_9MOLU</name>
<keyword evidence="2" id="KW-0689">Ribosomal protein</keyword>
<protein>
    <submittedName>
        <fullName evidence="2">Ribosomal protein L7Ae-like RNA K-turn-binding protein</fullName>
    </submittedName>
</protein>
<dbReference type="InterPro" id="IPR029064">
    <property type="entry name" value="Ribosomal_eL30-like_sf"/>
</dbReference>
<dbReference type="InterPro" id="IPR004038">
    <property type="entry name" value="Ribosomal_eL8/eL30/eS12/Gad45"/>
</dbReference>
<evidence type="ECO:0000259" key="1">
    <source>
        <dbReference type="Pfam" id="PF01248"/>
    </source>
</evidence>
<keyword evidence="3" id="KW-1185">Reference proteome</keyword>
<sequence length="95" mass="10580">MDKILSNLGLCARARGLVDGTDIVCSQMADHKIKLVFLAKDASENTKKKIRNKANYYNVEVQESYSSIELSSAIGKENRMVVGISNESFLKILKK</sequence>
<accession>A0A397RZZ1</accession>
<evidence type="ECO:0000313" key="2">
    <source>
        <dbReference type="EMBL" id="RIA77999.1"/>
    </source>
</evidence>
<dbReference type="OrthoDB" id="384830at2"/>
<gene>
    <name evidence="2" type="ORF">EI71_00576</name>
</gene>
<proteinExistence type="predicted"/>
<comment type="caution">
    <text evidence="2">The sequence shown here is derived from an EMBL/GenBank/DDBJ whole genome shotgun (WGS) entry which is preliminary data.</text>
</comment>
<keyword evidence="2" id="KW-0687">Ribonucleoprotein</keyword>
<evidence type="ECO:0000313" key="3">
    <source>
        <dbReference type="Proteomes" id="UP000266506"/>
    </source>
</evidence>